<dbReference type="RefSeq" id="WP_135463126.1">
    <property type="nucleotide sequence ID" value="NZ_SRLC01000001.1"/>
</dbReference>
<dbReference type="AlphaFoldDB" id="A0A4Z0Q643"/>
<keyword evidence="2" id="KW-1185">Reference proteome</keyword>
<reference evidence="1 2" key="1">
    <citation type="submission" date="2019-04" db="EMBL/GenBank/DDBJ databases">
        <authorList>
            <person name="Feng G."/>
            <person name="Zhang J."/>
            <person name="Zhu H."/>
        </authorList>
    </citation>
    <scope>NUCLEOTIDE SEQUENCE [LARGE SCALE GENOMIC DNA]</scope>
    <source>
        <strain evidence="1 2">JCM 31653</strain>
    </source>
</reference>
<dbReference type="OrthoDB" id="790967at2"/>
<proteinExistence type="predicted"/>
<dbReference type="Proteomes" id="UP000297549">
    <property type="component" value="Unassembled WGS sequence"/>
</dbReference>
<evidence type="ECO:0000313" key="2">
    <source>
        <dbReference type="Proteomes" id="UP000297549"/>
    </source>
</evidence>
<protein>
    <submittedName>
        <fullName evidence="1">Uncharacterized protein</fullName>
    </submittedName>
</protein>
<comment type="caution">
    <text evidence="1">The sequence shown here is derived from an EMBL/GenBank/DDBJ whole genome shotgun (WGS) entry which is preliminary data.</text>
</comment>
<accession>A0A4Z0Q643</accession>
<name>A0A4Z0Q643_9BACT</name>
<evidence type="ECO:0000313" key="1">
    <source>
        <dbReference type="EMBL" id="TGE25548.1"/>
    </source>
</evidence>
<dbReference type="EMBL" id="SRLC01000001">
    <property type="protein sequence ID" value="TGE25548.1"/>
    <property type="molecule type" value="Genomic_DNA"/>
</dbReference>
<organism evidence="1 2">
    <name type="scientific">Hymenobacter aquaticus</name>
    <dbReference type="NCBI Taxonomy" id="1867101"/>
    <lineage>
        <taxon>Bacteria</taxon>
        <taxon>Pseudomonadati</taxon>
        <taxon>Bacteroidota</taxon>
        <taxon>Cytophagia</taxon>
        <taxon>Cytophagales</taxon>
        <taxon>Hymenobacteraceae</taxon>
        <taxon>Hymenobacter</taxon>
    </lineage>
</organism>
<sequence length="194" mass="21951">MKTFVFISSLLASWFGAPSAPTQQELTPEVLVQRRIAADKYASSNKSSLTYYAKQPTRLLPLAGNSTVPDGTETVFTIVRNKQNKILLITETPTSQSGDWHIEYSQYFDDKGNRFAFKRSASFFNSGCTPGVAHETRVRYYDPSYKSVKSTYTLTDERNKPLTKGKCTFPYNYSYTLSNTVSDYLKRNKLPATL</sequence>
<gene>
    <name evidence="1" type="ORF">E5K00_10280</name>
</gene>